<dbReference type="SUPFAM" id="SSF46689">
    <property type="entry name" value="Homeodomain-like"/>
    <property type="match status" value="1"/>
</dbReference>
<dbReference type="OrthoDB" id="930609at2"/>
<dbReference type="PANTHER" id="PTHR35004:SF7">
    <property type="entry name" value="INTEGRASE PROTEIN"/>
    <property type="match status" value="1"/>
</dbReference>
<dbReference type="EMBL" id="FOOT01000003">
    <property type="protein sequence ID" value="SFG65781.1"/>
    <property type="molecule type" value="Genomic_DNA"/>
</dbReference>
<dbReference type="GO" id="GO:0003676">
    <property type="term" value="F:nucleic acid binding"/>
    <property type="evidence" value="ECO:0007669"/>
    <property type="project" value="InterPro"/>
</dbReference>
<dbReference type="STRING" id="1436961.SAMN05421739_103190"/>
<dbReference type="Gene3D" id="1.10.10.60">
    <property type="entry name" value="Homeodomain-like"/>
    <property type="match status" value="1"/>
</dbReference>
<dbReference type="AlphaFoldDB" id="A0A1I2TU29"/>
<dbReference type="InterPro" id="IPR036397">
    <property type="entry name" value="RNaseH_sf"/>
</dbReference>
<dbReference type="InterPro" id="IPR047656">
    <property type="entry name" value="IS481-like_transpos"/>
</dbReference>
<gene>
    <name evidence="2" type="ORF">SAMN05421739_103190</name>
</gene>
<dbReference type="PANTHER" id="PTHR35004">
    <property type="entry name" value="TRANSPOSASE RV3428C-RELATED"/>
    <property type="match status" value="1"/>
</dbReference>
<dbReference type="InterPro" id="IPR012337">
    <property type="entry name" value="RNaseH-like_sf"/>
</dbReference>
<dbReference type="RefSeq" id="WP_092100757.1">
    <property type="nucleotide sequence ID" value="NZ_FOOT01000003.1"/>
</dbReference>
<dbReference type="InterPro" id="IPR009057">
    <property type="entry name" value="Homeodomain-like_sf"/>
</dbReference>
<dbReference type="Pfam" id="PF00665">
    <property type="entry name" value="rve"/>
    <property type="match status" value="1"/>
</dbReference>
<evidence type="ECO:0000313" key="2">
    <source>
        <dbReference type="EMBL" id="SFG65781.1"/>
    </source>
</evidence>
<dbReference type="Proteomes" id="UP000198724">
    <property type="component" value="Unassembled WGS sequence"/>
</dbReference>
<dbReference type="Pfam" id="PF13565">
    <property type="entry name" value="HTH_32"/>
    <property type="match status" value="1"/>
</dbReference>
<dbReference type="NCBIfam" id="NF033577">
    <property type="entry name" value="transpos_IS481"/>
    <property type="match status" value="1"/>
</dbReference>
<keyword evidence="3" id="KW-1185">Reference proteome</keyword>
<dbReference type="GO" id="GO:0015074">
    <property type="term" value="P:DNA integration"/>
    <property type="evidence" value="ECO:0007669"/>
    <property type="project" value="InterPro"/>
</dbReference>
<evidence type="ECO:0000313" key="3">
    <source>
        <dbReference type="Proteomes" id="UP000198724"/>
    </source>
</evidence>
<feature type="domain" description="Integrase catalytic" evidence="1">
    <location>
        <begin position="129"/>
        <end position="285"/>
    </location>
</feature>
<evidence type="ECO:0000259" key="1">
    <source>
        <dbReference type="PROSITE" id="PS50994"/>
    </source>
</evidence>
<dbReference type="PROSITE" id="PS50994">
    <property type="entry name" value="INTEGRASE"/>
    <property type="match status" value="1"/>
</dbReference>
<reference evidence="3" key="1">
    <citation type="submission" date="2016-10" db="EMBL/GenBank/DDBJ databases">
        <authorList>
            <person name="Varghese N."/>
            <person name="Submissions S."/>
        </authorList>
    </citation>
    <scope>NUCLEOTIDE SEQUENCE [LARGE SCALE GENOMIC DNA]</scope>
    <source>
        <strain evidence="3">LP51</strain>
    </source>
</reference>
<dbReference type="SUPFAM" id="SSF53098">
    <property type="entry name" value="Ribonuclease H-like"/>
    <property type="match status" value="1"/>
</dbReference>
<organism evidence="2 3">
    <name type="scientific">Pontibacter chinhatensis</name>
    <dbReference type="NCBI Taxonomy" id="1436961"/>
    <lineage>
        <taxon>Bacteria</taxon>
        <taxon>Pseudomonadati</taxon>
        <taxon>Bacteroidota</taxon>
        <taxon>Cytophagia</taxon>
        <taxon>Cytophagales</taxon>
        <taxon>Hymenobacteraceae</taxon>
        <taxon>Pontibacter</taxon>
    </lineage>
</organism>
<name>A0A1I2TU29_9BACT</name>
<proteinExistence type="predicted"/>
<protein>
    <submittedName>
        <fullName evidence="2">Transposase</fullName>
    </submittedName>
</protein>
<accession>A0A1I2TU29</accession>
<dbReference type="InterPro" id="IPR001584">
    <property type="entry name" value="Integrase_cat-core"/>
</dbReference>
<sequence>MNKQEQKKKAREDWIKVYQQLGSISKAARRCGIARSTLQRWIRRQAEEGLGDRSRRPHRMARQKWDDEVINLILDTRDTHRYGKIRICSHLLLHHQIKISPSTVARVLEKYNMKLIKRYRKKKDFKRYAKDIPGERVQMDVCKIDTGIYQYTAIDDCSRFRVLYTYSKRTAKNSALFLERVVEQMPFPVQRVQTDRGREFFGLAFQEKLREYGIKFRPVKPRSPHLNGKVERSQQTDLQEFYVAANLKDPQLNDRLEEWQFHYNWHRAHSSLKGKTPMDVVTEKSALTPLWEDIEAKYDAAREPVREQNYGWERKLSKYKTKRRPAEN</sequence>
<dbReference type="Gene3D" id="3.30.420.10">
    <property type="entry name" value="Ribonuclease H-like superfamily/Ribonuclease H"/>
    <property type="match status" value="1"/>
</dbReference>